<dbReference type="Pfam" id="PF00480">
    <property type="entry name" value="ROK"/>
    <property type="match status" value="1"/>
</dbReference>
<dbReference type="SUPFAM" id="SSF53067">
    <property type="entry name" value="Actin-like ATPase domain"/>
    <property type="match status" value="1"/>
</dbReference>
<keyword evidence="4" id="KW-1185">Reference proteome</keyword>
<dbReference type="InterPro" id="IPR000600">
    <property type="entry name" value="ROK"/>
</dbReference>
<dbReference type="InterPro" id="IPR049874">
    <property type="entry name" value="ROK_cs"/>
</dbReference>
<dbReference type="PANTHER" id="PTHR18964">
    <property type="entry name" value="ROK (REPRESSOR, ORF, KINASE) FAMILY"/>
    <property type="match status" value="1"/>
</dbReference>
<feature type="compositionally biased region" description="Low complexity" evidence="2">
    <location>
        <begin position="30"/>
        <end position="50"/>
    </location>
</feature>
<comment type="similarity">
    <text evidence="1">Belongs to the ROK (NagC/XylR) family.</text>
</comment>
<dbReference type="EMBL" id="CP012159">
    <property type="protein sequence ID" value="AKT37810.1"/>
    <property type="molecule type" value="Genomic_DNA"/>
</dbReference>
<dbReference type="GO" id="GO:0009384">
    <property type="term" value="F:N-acylmannosamine kinase activity"/>
    <property type="evidence" value="ECO:0007669"/>
    <property type="project" value="TreeGrafter"/>
</dbReference>
<proteinExistence type="inferred from homology"/>
<protein>
    <recommendedName>
        <fullName evidence="5">ROK family transcriptional regulator</fullName>
    </recommendedName>
</protein>
<dbReference type="PANTHER" id="PTHR18964:SF149">
    <property type="entry name" value="BIFUNCTIONAL UDP-N-ACETYLGLUCOSAMINE 2-EPIMERASE_N-ACETYLMANNOSAMINE KINASE"/>
    <property type="match status" value="1"/>
</dbReference>
<reference evidence="3 4" key="1">
    <citation type="submission" date="2015-07" db="EMBL/GenBank/DDBJ databases">
        <title>Genome analysis of myxobacterium Chondromyces crocatus Cm c5 reveals a high potential for natural compound synthesis and the genetic basis for the loss of fruiting body formation.</title>
        <authorList>
            <person name="Zaburannyi N."/>
            <person name="Bunk B."/>
            <person name="Maier J."/>
            <person name="Overmann J."/>
            <person name="Mueller R."/>
        </authorList>
    </citation>
    <scope>NUCLEOTIDE SEQUENCE [LARGE SCALE GENOMIC DNA]</scope>
    <source>
        <strain evidence="3 4">Cm c5</strain>
    </source>
</reference>
<gene>
    <name evidence="3" type="ORF">CMC5_019530</name>
</gene>
<evidence type="ECO:0000256" key="2">
    <source>
        <dbReference type="SAM" id="MobiDB-lite"/>
    </source>
</evidence>
<evidence type="ECO:0000313" key="4">
    <source>
        <dbReference type="Proteomes" id="UP000067626"/>
    </source>
</evidence>
<dbReference type="GO" id="GO:0008761">
    <property type="term" value="F:UDP-N-acetylglucosamine 2-epimerase activity"/>
    <property type="evidence" value="ECO:0007669"/>
    <property type="project" value="TreeGrafter"/>
</dbReference>
<name>A0A0K1EAB2_CHOCO</name>
<dbReference type="KEGG" id="ccro:CMC5_019530"/>
<evidence type="ECO:0000313" key="3">
    <source>
        <dbReference type="EMBL" id="AKT37810.1"/>
    </source>
</evidence>
<dbReference type="RefSeq" id="WP_050430125.1">
    <property type="nucleotide sequence ID" value="NZ_CP012159.1"/>
</dbReference>
<accession>A0A0K1EAB2</accession>
<evidence type="ECO:0008006" key="5">
    <source>
        <dbReference type="Google" id="ProtNLM"/>
    </source>
</evidence>
<dbReference type="STRING" id="52.CMC5_019530"/>
<evidence type="ECO:0000256" key="1">
    <source>
        <dbReference type="ARBA" id="ARBA00006479"/>
    </source>
</evidence>
<dbReference type="AlphaFoldDB" id="A0A0K1EAB2"/>
<dbReference type="InterPro" id="IPR043129">
    <property type="entry name" value="ATPase_NBD"/>
</dbReference>
<dbReference type="Proteomes" id="UP000067626">
    <property type="component" value="Chromosome"/>
</dbReference>
<dbReference type="PRINTS" id="PR00475">
    <property type="entry name" value="HEXOKINASE"/>
</dbReference>
<organism evidence="3 4">
    <name type="scientific">Chondromyces crocatus</name>
    <dbReference type="NCBI Taxonomy" id="52"/>
    <lineage>
        <taxon>Bacteria</taxon>
        <taxon>Pseudomonadati</taxon>
        <taxon>Myxococcota</taxon>
        <taxon>Polyangia</taxon>
        <taxon>Polyangiales</taxon>
        <taxon>Polyangiaceae</taxon>
        <taxon>Chondromyces</taxon>
    </lineage>
</organism>
<sequence>MTGGITIGVDLGGTKIEIAALKLDARLHASGPHPAGPSASASSTSSASTAVPDVVARRRIPTHRERGYDAVLEETATLIESFAAELGLDLRHTPLGVGMPGSITRAGLIKNANTVCLNGRPFRTDLEARLRRPTAFDNDANCFALAEAFLGAAAPYRDGVVFGVIMGTGVGGGLVLHGRPWPGPQGIAGEWGHHGVYADRGAPCYCGQRGCLEQYISGPAVEADYAQRAGTARHLDEIAARRDHDPHAQAALDTFLDAYGRGLANLIDILDPSAVVLGGGVSQLDLLYDEGRARVARYVFNDELSTPILRNALGDSAGVIGAALLGAAKADACSSPPSSRDPSPR</sequence>
<dbReference type="PROSITE" id="PS01125">
    <property type="entry name" value="ROK"/>
    <property type="match status" value="1"/>
</dbReference>
<feature type="region of interest" description="Disordered" evidence="2">
    <location>
        <begin position="30"/>
        <end position="58"/>
    </location>
</feature>
<dbReference type="Gene3D" id="3.30.420.40">
    <property type="match status" value="2"/>
</dbReference>